<gene>
    <name evidence="1" type="ORF">S03H2_53591</name>
</gene>
<dbReference type="EMBL" id="BARU01034116">
    <property type="protein sequence ID" value="GAH61938.1"/>
    <property type="molecule type" value="Genomic_DNA"/>
</dbReference>
<reference evidence="1" key="1">
    <citation type="journal article" date="2014" name="Front. Microbiol.">
        <title>High frequency of phylogenetically diverse reductive dehalogenase-homologous genes in deep subseafloor sedimentary metagenomes.</title>
        <authorList>
            <person name="Kawai M."/>
            <person name="Futagami T."/>
            <person name="Toyoda A."/>
            <person name="Takaki Y."/>
            <person name="Nishi S."/>
            <person name="Hori S."/>
            <person name="Arai W."/>
            <person name="Tsubouchi T."/>
            <person name="Morono Y."/>
            <person name="Uchiyama I."/>
            <person name="Ito T."/>
            <person name="Fujiyama A."/>
            <person name="Inagaki F."/>
            <person name="Takami H."/>
        </authorList>
    </citation>
    <scope>NUCLEOTIDE SEQUENCE</scope>
    <source>
        <strain evidence="1">Expedition CK06-06</strain>
    </source>
</reference>
<comment type="caution">
    <text evidence="1">The sequence shown here is derived from an EMBL/GenBank/DDBJ whole genome shotgun (WGS) entry which is preliminary data.</text>
</comment>
<feature type="non-terminal residue" evidence="1">
    <location>
        <position position="1"/>
    </location>
</feature>
<evidence type="ECO:0000313" key="1">
    <source>
        <dbReference type="EMBL" id="GAH61938.1"/>
    </source>
</evidence>
<evidence type="ECO:0008006" key="2">
    <source>
        <dbReference type="Google" id="ProtNLM"/>
    </source>
</evidence>
<organism evidence="1">
    <name type="scientific">marine sediment metagenome</name>
    <dbReference type="NCBI Taxonomy" id="412755"/>
    <lineage>
        <taxon>unclassified sequences</taxon>
        <taxon>metagenomes</taxon>
        <taxon>ecological metagenomes</taxon>
    </lineage>
</organism>
<name>X1IWL6_9ZZZZ</name>
<proteinExistence type="predicted"/>
<protein>
    <recommendedName>
        <fullName evidence="2">Xylose isomerase-like TIM barrel domain-containing protein</fullName>
    </recommendedName>
</protein>
<dbReference type="AlphaFoldDB" id="X1IWL6"/>
<sequence>IFQTLKDAGASGPCLLENFTAKEPEAVKAGVRKTREHLEGVLAELS</sequence>
<accession>X1IWL6</accession>